<reference evidence="2" key="1">
    <citation type="submission" date="2022-10" db="EMBL/GenBank/DDBJ databases">
        <title>The WGS of Solirubrobacter sp. CPCC 204708.</title>
        <authorList>
            <person name="Jiang Z."/>
        </authorList>
    </citation>
    <scope>NUCLEOTIDE SEQUENCE</scope>
    <source>
        <strain evidence="2">CPCC 204708</strain>
    </source>
</reference>
<evidence type="ECO:0000313" key="2">
    <source>
        <dbReference type="EMBL" id="MDA0139299.1"/>
    </source>
</evidence>
<name>A0ABT4RL93_9ACTN</name>
<dbReference type="RefSeq" id="WP_202956585.1">
    <property type="nucleotide sequence ID" value="NZ_JAPCID010000023.1"/>
</dbReference>
<accession>A0ABT4RL93</accession>
<dbReference type="Proteomes" id="UP001147700">
    <property type="component" value="Unassembled WGS sequence"/>
</dbReference>
<evidence type="ECO:0000256" key="1">
    <source>
        <dbReference type="SAM" id="MobiDB-lite"/>
    </source>
</evidence>
<gene>
    <name evidence="2" type="ORF">OJ962_17485</name>
</gene>
<feature type="region of interest" description="Disordered" evidence="1">
    <location>
        <begin position="185"/>
        <end position="209"/>
    </location>
</feature>
<feature type="compositionally biased region" description="Low complexity" evidence="1">
    <location>
        <begin position="197"/>
        <end position="209"/>
    </location>
</feature>
<protein>
    <submittedName>
        <fullName evidence="2">Uncharacterized protein</fullName>
    </submittedName>
</protein>
<evidence type="ECO:0000313" key="3">
    <source>
        <dbReference type="Proteomes" id="UP001147700"/>
    </source>
</evidence>
<comment type="caution">
    <text evidence="2">The sequence shown here is derived from an EMBL/GenBank/DDBJ whole genome shotgun (WGS) entry which is preliminary data.</text>
</comment>
<proteinExistence type="predicted"/>
<keyword evidence="3" id="KW-1185">Reference proteome</keyword>
<dbReference type="EMBL" id="JAPCID010000023">
    <property type="protein sequence ID" value="MDA0139299.1"/>
    <property type="molecule type" value="Genomic_DNA"/>
</dbReference>
<sequence length="209" mass="23170">MLRRISESGHRVGSAYALTTFARVQDGRADELEAYLGALPVGPDSPFARIDTLHIARVQLFRALVHQGPDQTKRDELQHTHLVFTSTIDGDLEPYVEALRKRVPECDQWWGRCVGYPGRTQAGAFLGWVRSIQARPGLFRSALPNATVHEVRHALALRERVIDFAVEAQGLSAAELHERFKGEFRPGGLDSLEEPARGAPSSAAARARR</sequence>
<organism evidence="2 3">
    <name type="scientific">Solirubrobacter deserti</name>
    <dbReference type="NCBI Taxonomy" id="2282478"/>
    <lineage>
        <taxon>Bacteria</taxon>
        <taxon>Bacillati</taxon>
        <taxon>Actinomycetota</taxon>
        <taxon>Thermoleophilia</taxon>
        <taxon>Solirubrobacterales</taxon>
        <taxon>Solirubrobacteraceae</taxon>
        <taxon>Solirubrobacter</taxon>
    </lineage>
</organism>